<accession>F0WEK8</accession>
<feature type="coiled-coil region" evidence="1">
    <location>
        <begin position="254"/>
        <end position="288"/>
    </location>
</feature>
<gene>
    <name evidence="2" type="primary">AlNc14C75G5058</name>
    <name evidence="3" type="synonym">AlNc14C179G8176</name>
    <name evidence="2" type="ORF">ALNC14_057830</name>
    <name evidence="3" type="ORF">ALNC14_092150</name>
</gene>
<evidence type="ECO:0000313" key="2">
    <source>
        <dbReference type="EMBL" id="CCA19640.1"/>
    </source>
</evidence>
<evidence type="ECO:0000313" key="3">
    <source>
        <dbReference type="EMBL" id="CCA23072.1"/>
    </source>
</evidence>
<protein>
    <submittedName>
        <fullName evidence="3">AlNc14C179G8176 protein</fullName>
    </submittedName>
    <submittedName>
        <fullName evidence="2">AlNc14C75G5058 protein</fullName>
    </submittedName>
</protein>
<evidence type="ECO:0000256" key="1">
    <source>
        <dbReference type="SAM" id="Coils"/>
    </source>
</evidence>
<dbReference type="HOGENOM" id="CLU_450101_0_0_1"/>
<proteinExistence type="predicted"/>
<dbReference type="AlphaFoldDB" id="F0WEK8"/>
<name>F0WEK8_9STRA</name>
<keyword evidence="1" id="KW-0175">Coiled coil</keyword>
<reference evidence="2" key="2">
    <citation type="submission" date="2011-02" db="EMBL/GenBank/DDBJ databases">
        <authorList>
            <person name="MacLean D."/>
        </authorList>
    </citation>
    <scope>NUCLEOTIDE SEQUENCE</scope>
</reference>
<reference evidence="2" key="1">
    <citation type="journal article" date="2011" name="PLoS Biol.">
        <title>Gene gain and loss during evolution of obligate parasitism in the white rust pathogen of Arabidopsis thaliana.</title>
        <authorList>
            <person name="Kemen E."/>
            <person name="Gardiner A."/>
            <person name="Schultz-Larsen T."/>
            <person name="Kemen A.C."/>
            <person name="Balmuth A.L."/>
            <person name="Robert-Seilaniantz A."/>
            <person name="Bailey K."/>
            <person name="Holub E."/>
            <person name="Studholme D.J."/>
            <person name="Maclean D."/>
            <person name="Jones J.D."/>
        </authorList>
    </citation>
    <scope>NUCLEOTIDE SEQUENCE</scope>
</reference>
<organism evidence="2">
    <name type="scientific">Albugo laibachii Nc14</name>
    <dbReference type="NCBI Taxonomy" id="890382"/>
    <lineage>
        <taxon>Eukaryota</taxon>
        <taxon>Sar</taxon>
        <taxon>Stramenopiles</taxon>
        <taxon>Oomycota</taxon>
        <taxon>Peronosporomycetes</taxon>
        <taxon>Albuginales</taxon>
        <taxon>Albuginaceae</taxon>
        <taxon>Albugo</taxon>
    </lineage>
</organism>
<sequence>MLGFLSPLMLICLHRISKDMVLITFHSPVASRRTAVENNLRITAIGKDLLIFIMLTPPLFECAEFHQIDMCSLHDANGISARQTKSLEKIAFSTNPGNISTIKHEEAPEIRERTLMEPYSSSTSAVDRLCVQPQQRKAKYVTNVSDRAFRFVALEKSIEWADVALLNLQQIFHDGEAHKLAPFYDYCLYGDVLCQYTFGTDFVIEKEKLKAFQACQLLLQYISHSIEYMRDHVEHYAEQGRRLLDTRSELHKQRHLLKSKKKTLSRELKELEDLARFYKNLAEKTRKRDHMAAKNLEQSERQVERLAEVNECFRLGLDEISEDSVSRNGSCIMKLDEGSNLSSNVELREKSLQVDRLSDDASYHQETLFQEQSPSHDLRTKERSKRNLRIIERYLLPWITKWREKNIKIHIAAANIIQHHVKYFLQLQKDLRRTQLENTQMTSEHTASDRFNLRLIIEEGSAGCDVDEMERKAKSQALKYALTDAERIFSLYNSVRSILIELNKNGVSFEKIFFKWDTRNDRELDRVELRAGIFQASGCKVKRRLVRALISLIRQNAGRCSAIPLRLSLEDFQLGLRLKRDALADNSQRTTQILSERVERPKINSSQ</sequence>
<dbReference type="EMBL" id="FR824224">
    <property type="protein sequence ID" value="CCA23072.1"/>
    <property type="molecule type" value="Genomic_DNA"/>
</dbReference>
<dbReference type="EMBL" id="FR824120">
    <property type="protein sequence ID" value="CCA19640.1"/>
    <property type="molecule type" value="Genomic_DNA"/>
</dbReference>